<organism evidence="3 4">
    <name type="scientific">Aegilops tauschii subsp. strangulata</name>
    <name type="common">Goatgrass</name>
    <dbReference type="NCBI Taxonomy" id="200361"/>
    <lineage>
        <taxon>Eukaryota</taxon>
        <taxon>Viridiplantae</taxon>
        <taxon>Streptophyta</taxon>
        <taxon>Embryophyta</taxon>
        <taxon>Tracheophyta</taxon>
        <taxon>Spermatophyta</taxon>
        <taxon>Magnoliopsida</taxon>
        <taxon>Liliopsida</taxon>
        <taxon>Poales</taxon>
        <taxon>Poaceae</taxon>
        <taxon>BOP clade</taxon>
        <taxon>Pooideae</taxon>
        <taxon>Triticodae</taxon>
        <taxon>Triticeae</taxon>
        <taxon>Triticinae</taxon>
        <taxon>Aegilops</taxon>
    </lineage>
</organism>
<evidence type="ECO:0000256" key="1">
    <source>
        <dbReference type="SAM" id="MobiDB-lite"/>
    </source>
</evidence>
<dbReference type="Gramene" id="AET2Gv20983300.3">
    <property type="protein sequence ID" value="AET2Gv20983300.3"/>
    <property type="gene ID" value="AET2Gv20983300"/>
</dbReference>
<reference evidence="4" key="2">
    <citation type="journal article" date="2017" name="Nat. Plants">
        <title>The Aegilops tauschii genome reveals multiple impacts of transposons.</title>
        <authorList>
            <person name="Zhao G."/>
            <person name="Zou C."/>
            <person name="Li K."/>
            <person name="Wang K."/>
            <person name="Li T."/>
            <person name="Gao L."/>
            <person name="Zhang X."/>
            <person name="Wang H."/>
            <person name="Yang Z."/>
            <person name="Liu X."/>
            <person name="Jiang W."/>
            <person name="Mao L."/>
            <person name="Kong X."/>
            <person name="Jiao Y."/>
            <person name="Jia J."/>
        </authorList>
    </citation>
    <scope>NUCLEOTIDE SEQUENCE [LARGE SCALE GENOMIC DNA]</scope>
    <source>
        <strain evidence="4">cv. AL8/78</strain>
    </source>
</reference>
<keyword evidence="4" id="KW-1185">Reference proteome</keyword>
<reference evidence="3" key="5">
    <citation type="journal article" date="2021" name="G3 (Bethesda)">
        <title>Aegilops tauschii genome assembly Aet v5.0 features greater sequence contiguity and improved annotation.</title>
        <authorList>
            <person name="Wang L."/>
            <person name="Zhu T."/>
            <person name="Rodriguez J.C."/>
            <person name="Deal K.R."/>
            <person name="Dubcovsky J."/>
            <person name="McGuire P.E."/>
            <person name="Lux T."/>
            <person name="Spannagl M."/>
            <person name="Mayer K.F.X."/>
            <person name="Baldrich P."/>
            <person name="Meyers B.C."/>
            <person name="Huo N."/>
            <person name="Gu Y.Q."/>
            <person name="Zhou H."/>
            <person name="Devos K.M."/>
            <person name="Bennetzen J.L."/>
            <person name="Unver T."/>
            <person name="Budak H."/>
            <person name="Gulick P.J."/>
            <person name="Galiba G."/>
            <person name="Kalapos B."/>
            <person name="Nelson D.R."/>
            <person name="Li P."/>
            <person name="You F.M."/>
            <person name="Luo M.C."/>
            <person name="Dvorak J."/>
        </authorList>
    </citation>
    <scope>NUCLEOTIDE SEQUENCE [LARGE SCALE GENOMIC DNA]</scope>
    <source>
        <strain evidence="3">cv. AL8/78</strain>
    </source>
</reference>
<keyword evidence="2" id="KW-0812">Transmembrane</keyword>
<feature type="region of interest" description="Disordered" evidence="1">
    <location>
        <begin position="73"/>
        <end position="100"/>
    </location>
</feature>
<dbReference type="PANTHER" id="PTHR35297:SF11">
    <property type="entry name" value="TRANSMEMBRANE PROTEIN"/>
    <property type="match status" value="1"/>
</dbReference>
<reference evidence="4" key="1">
    <citation type="journal article" date="2014" name="Science">
        <title>Ancient hybridizations among the ancestral genomes of bread wheat.</title>
        <authorList>
            <consortium name="International Wheat Genome Sequencing Consortium,"/>
            <person name="Marcussen T."/>
            <person name="Sandve S.R."/>
            <person name="Heier L."/>
            <person name="Spannagl M."/>
            <person name="Pfeifer M."/>
            <person name="Jakobsen K.S."/>
            <person name="Wulff B.B."/>
            <person name="Steuernagel B."/>
            <person name="Mayer K.F."/>
            <person name="Olsen O.A."/>
        </authorList>
    </citation>
    <scope>NUCLEOTIDE SEQUENCE [LARGE SCALE GENOMIC DNA]</scope>
    <source>
        <strain evidence="4">cv. AL8/78</strain>
    </source>
</reference>
<feature type="region of interest" description="Disordered" evidence="1">
    <location>
        <begin position="1"/>
        <end position="36"/>
    </location>
</feature>
<protein>
    <recommendedName>
        <fullName evidence="5">Transmembrane protein</fullName>
    </recommendedName>
</protein>
<evidence type="ECO:0000313" key="4">
    <source>
        <dbReference type="Proteomes" id="UP000015105"/>
    </source>
</evidence>
<sequence length="139" mass="15363">MQRPVSTPSFPVFADEEGAEDLEAKPEKAPAVRPSAATERSVHLVPLVVVLCFLVLFLCSHVPSPSGTYVELRREGRGPEAQAALTRTKEGGDREKSSRTEQVICQGNTRCERFLFSFLISAVLDSKLYRSRCSNNKAH</sequence>
<dbReference type="Proteomes" id="UP000015105">
    <property type="component" value="Chromosome 2D"/>
</dbReference>
<keyword evidence="2" id="KW-1133">Transmembrane helix</keyword>
<dbReference type="AlphaFoldDB" id="A0A453CW50"/>
<dbReference type="EnsemblPlants" id="AET2Gv20983300.3">
    <property type="protein sequence ID" value="AET2Gv20983300.3"/>
    <property type="gene ID" value="AET2Gv20983300"/>
</dbReference>
<feature type="transmembrane region" description="Helical" evidence="2">
    <location>
        <begin position="44"/>
        <end position="64"/>
    </location>
</feature>
<evidence type="ECO:0008006" key="5">
    <source>
        <dbReference type="Google" id="ProtNLM"/>
    </source>
</evidence>
<reference evidence="3" key="4">
    <citation type="submission" date="2019-03" db="UniProtKB">
        <authorList>
            <consortium name="EnsemblPlants"/>
        </authorList>
    </citation>
    <scope>IDENTIFICATION</scope>
</reference>
<feature type="compositionally biased region" description="Basic and acidic residues" evidence="1">
    <location>
        <begin position="87"/>
        <end position="99"/>
    </location>
</feature>
<dbReference type="PANTHER" id="PTHR35297">
    <property type="entry name" value="PROTEIN, PUTATIVE-RELATED"/>
    <property type="match status" value="1"/>
</dbReference>
<evidence type="ECO:0000256" key="2">
    <source>
        <dbReference type="SAM" id="Phobius"/>
    </source>
</evidence>
<name>A0A453CW50_AEGTS</name>
<accession>A0A453CW50</accession>
<keyword evidence="2" id="KW-0472">Membrane</keyword>
<reference evidence="3" key="3">
    <citation type="journal article" date="2017" name="Nature">
        <title>Genome sequence of the progenitor of the wheat D genome Aegilops tauschii.</title>
        <authorList>
            <person name="Luo M.C."/>
            <person name="Gu Y.Q."/>
            <person name="Puiu D."/>
            <person name="Wang H."/>
            <person name="Twardziok S.O."/>
            <person name="Deal K.R."/>
            <person name="Huo N."/>
            <person name="Zhu T."/>
            <person name="Wang L."/>
            <person name="Wang Y."/>
            <person name="McGuire P.E."/>
            <person name="Liu S."/>
            <person name="Long H."/>
            <person name="Ramasamy R.K."/>
            <person name="Rodriguez J.C."/>
            <person name="Van S.L."/>
            <person name="Yuan L."/>
            <person name="Wang Z."/>
            <person name="Xia Z."/>
            <person name="Xiao L."/>
            <person name="Anderson O.D."/>
            <person name="Ouyang S."/>
            <person name="Liang Y."/>
            <person name="Zimin A.V."/>
            <person name="Pertea G."/>
            <person name="Qi P."/>
            <person name="Bennetzen J.L."/>
            <person name="Dai X."/>
            <person name="Dawson M.W."/>
            <person name="Muller H.G."/>
            <person name="Kugler K."/>
            <person name="Rivarola-Duarte L."/>
            <person name="Spannagl M."/>
            <person name="Mayer K.F.X."/>
            <person name="Lu F.H."/>
            <person name="Bevan M.W."/>
            <person name="Leroy P."/>
            <person name="Li P."/>
            <person name="You F.M."/>
            <person name="Sun Q."/>
            <person name="Liu Z."/>
            <person name="Lyons E."/>
            <person name="Wicker T."/>
            <person name="Salzberg S.L."/>
            <person name="Devos K.M."/>
            <person name="Dvorak J."/>
        </authorList>
    </citation>
    <scope>NUCLEOTIDE SEQUENCE [LARGE SCALE GENOMIC DNA]</scope>
    <source>
        <strain evidence="3">cv. AL8/78</strain>
    </source>
</reference>
<proteinExistence type="predicted"/>
<evidence type="ECO:0000313" key="3">
    <source>
        <dbReference type="EnsemblPlants" id="AET2Gv20983300.3"/>
    </source>
</evidence>